<comment type="caution">
    <text evidence="3">The sequence shown here is derived from an EMBL/GenBank/DDBJ whole genome shotgun (WGS) entry which is preliminary data.</text>
</comment>
<accession>A0A8X9A2J3</accession>
<dbReference type="Proteomes" id="UP000298416">
    <property type="component" value="Unassembled WGS sequence"/>
</dbReference>
<dbReference type="CDD" id="cd04301">
    <property type="entry name" value="NAT_SF"/>
    <property type="match status" value="1"/>
</dbReference>
<dbReference type="OrthoDB" id="2017234at2759"/>
<organism evidence="3">
    <name type="scientific">Salvia splendens</name>
    <name type="common">Scarlet sage</name>
    <dbReference type="NCBI Taxonomy" id="180675"/>
    <lineage>
        <taxon>Eukaryota</taxon>
        <taxon>Viridiplantae</taxon>
        <taxon>Streptophyta</taxon>
        <taxon>Embryophyta</taxon>
        <taxon>Tracheophyta</taxon>
        <taxon>Spermatophyta</taxon>
        <taxon>Magnoliopsida</taxon>
        <taxon>eudicotyledons</taxon>
        <taxon>Gunneridae</taxon>
        <taxon>Pentapetalae</taxon>
        <taxon>asterids</taxon>
        <taxon>lamiids</taxon>
        <taxon>Lamiales</taxon>
        <taxon>Lamiaceae</taxon>
        <taxon>Nepetoideae</taxon>
        <taxon>Mentheae</taxon>
        <taxon>Salviinae</taxon>
        <taxon>Salvia</taxon>
        <taxon>Salvia subgen. Calosphace</taxon>
        <taxon>core Calosphace</taxon>
    </lineage>
</organism>
<reference evidence="3" key="2">
    <citation type="submission" date="2020-08" db="EMBL/GenBank/DDBJ databases">
        <title>Plant Genome Project.</title>
        <authorList>
            <person name="Zhang R.-G."/>
        </authorList>
    </citation>
    <scope>NUCLEOTIDE SEQUENCE</scope>
    <source>
        <strain evidence="3">Huo1</strain>
        <tissue evidence="3">Leaf</tissue>
    </source>
</reference>
<dbReference type="PANTHER" id="PTHR47489:SF2">
    <property type="entry name" value="GCN5-RELATED N-ACETYLTRANSFERASE 5, CHLOROPLASTIC"/>
    <property type="match status" value="1"/>
</dbReference>
<evidence type="ECO:0000313" key="4">
    <source>
        <dbReference type="Proteomes" id="UP000298416"/>
    </source>
</evidence>
<feature type="domain" description="N-acetyltransferase" evidence="2">
    <location>
        <begin position="104"/>
        <end position="284"/>
    </location>
</feature>
<dbReference type="Gene3D" id="3.40.630.30">
    <property type="match status" value="1"/>
</dbReference>
<name>A0A8X9A2J3_SALSN</name>
<feature type="compositionally biased region" description="Low complexity" evidence="1">
    <location>
        <begin position="47"/>
        <end position="72"/>
    </location>
</feature>
<evidence type="ECO:0000259" key="2">
    <source>
        <dbReference type="PROSITE" id="PS51186"/>
    </source>
</evidence>
<gene>
    <name evidence="3" type="ORF">SASPL_110594</name>
</gene>
<dbReference type="SUPFAM" id="SSF55729">
    <property type="entry name" value="Acyl-CoA N-acyltransferases (Nat)"/>
    <property type="match status" value="1"/>
</dbReference>
<dbReference type="PROSITE" id="PS51186">
    <property type="entry name" value="GNAT"/>
    <property type="match status" value="1"/>
</dbReference>
<keyword evidence="4" id="KW-1185">Reference proteome</keyword>
<dbReference type="Pfam" id="PF00583">
    <property type="entry name" value="Acetyltransf_1"/>
    <property type="match status" value="1"/>
</dbReference>
<dbReference type="InterPro" id="IPR000182">
    <property type="entry name" value="GNAT_dom"/>
</dbReference>
<evidence type="ECO:0000313" key="3">
    <source>
        <dbReference type="EMBL" id="KAG6426372.1"/>
    </source>
</evidence>
<feature type="compositionally biased region" description="Acidic residues" evidence="1">
    <location>
        <begin position="295"/>
        <end position="305"/>
    </location>
</feature>
<dbReference type="GO" id="GO:0016747">
    <property type="term" value="F:acyltransferase activity, transferring groups other than amino-acyl groups"/>
    <property type="evidence" value="ECO:0007669"/>
    <property type="project" value="InterPro"/>
</dbReference>
<sequence>MFQVSMAAEASLSISLHLQPHHHHHLPAATHRHPFLQFPNHKQHNNSISLSASHSPSPSPSPSSSSPSLLNPLQTGRFLTDDDLEKLELLGNYSYHQQLESGLLWVRAMREEEMDLTVTLLSESFAESMMMASGYVKLLEFLVKNYLIERREMMPHNATLLGVYRENGEEDFELAGTVELTFDGKGANANPPTPTPPKNSPYICNMAVRKPLRRRGIGWHLLRAGEELITKMSSSREVYLHCRIIDKGPFNMYTKAGYSVVQTDSILTLLTLQRRRRLMRKELPASEDASAVDAPPDDQLIDERL</sequence>
<reference evidence="3" key="1">
    <citation type="submission" date="2018-01" db="EMBL/GenBank/DDBJ databases">
        <authorList>
            <person name="Mao J.F."/>
        </authorList>
    </citation>
    <scope>NUCLEOTIDE SEQUENCE</scope>
    <source>
        <strain evidence="3">Huo1</strain>
        <tissue evidence="3">Leaf</tissue>
    </source>
</reference>
<proteinExistence type="predicted"/>
<dbReference type="EMBL" id="PNBA02000004">
    <property type="protein sequence ID" value="KAG6426372.1"/>
    <property type="molecule type" value="Genomic_DNA"/>
</dbReference>
<evidence type="ECO:0000256" key="1">
    <source>
        <dbReference type="SAM" id="MobiDB-lite"/>
    </source>
</evidence>
<protein>
    <recommendedName>
        <fullName evidence="2">N-acetyltransferase domain-containing protein</fullName>
    </recommendedName>
</protein>
<dbReference type="AlphaFoldDB" id="A0A8X9A2J3"/>
<feature type="region of interest" description="Disordered" evidence="1">
    <location>
        <begin position="46"/>
        <end position="72"/>
    </location>
</feature>
<dbReference type="InterPro" id="IPR016181">
    <property type="entry name" value="Acyl_CoA_acyltransferase"/>
</dbReference>
<dbReference type="PANTHER" id="PTHR47489">
    <property type="entry name" value="ACYL-COA N-ACYLTRANSFERASES (NAT) SUPERFAMILY PROTEIN"/>
    <property type="match status" value="1"/>
</dbReference>
<feature type="region of interest" description="Disordered" evidence="1">
    <location>
        <begin position="281"/>
        <end position="305"/>
    </location>
</feature>